<accession>A0A0P0Z1N0</accession>
<dbReference type="EMBL" id="LC066376">
    <property type="protein sequence ID" value="BAT27895.1"/>
    <property type="molecule type" value="Genomic_DNA"/>
</dbReference>
<dbReference type="PROSITE" id="PS50931">
    <property type="entry name" value="HTH_LYSR"/>
    <property type="match status" value="1"/>
</dbReference>
<dbReference type="InterPro" id="IPR005119">
    <property type="entry name" value="LysR_subst-bd"/>
</dbReference>
<name>A0A0P0Z1N0_9HYPH</name>
<dbReference type="Pfam" id="PF00126">
    <property type="entry name" value="HTH_1"/>
    <property type="match status" value="1"/>
</dbReference>
<organism evidence="6">
    <name type="scientific">Aureimonas frigidaquae</name>
    <dbReference type="NCBI Taxonomy" id="424757"/>
    <lineage>
        <taxon>Bacteria</taxon>
        <taxon>Pseudomonadati</taxon>
        <taxon>Pseudomonadota</taxon>
        <taxon>Alphaproteobacteria</taxon>
        <taxon>Hyphomicrobiales</taxon>
        <taxon>Aurantimonadaceae</taxon>
        <taxon>Aureimonas</taxon>
    </lineage>
</organism>
<dbReference type="OrthoDB" id="8479357at2"/>
<dbReference type="SUPFAM" id="SSF46785">
    <property type="entry name" value="Winged helix' DNA-binding domain"/>
    <property type="match status" value="1"/>
</dbReference>
<dbReference type="SUPFAM" id="SSF53850">
    <property type="entry name" value="Periplasmic binding protein-like II"/>
    <property type="match status" value="1"/>
</dbReference>
<evidence type="ECO:0000256" key="4">
    <source>
        <dbReference type="ARBA" id="ARBA00023163"/>
    </source>
</evidence>
<dbReference type="GO" id="GO:0003677">
    <property type="term" value="F:DNA binding"/>
    <property type="evidence" value="ECO:0007669"/>
    <property type="project" value="UniProtKB-KW"/>
</dbReference>
<dbReference type="Pfam" id="PF03466">
    <property type="entry name" value="LysR_substrate"/>
    <property type="match status" value="1"/>
</dbReference>
<proteinExistence type="inferred from homology"/>
<dbReference type="GO" id="GO:0003700">
    <property type="term" value="F:DNA-binding transcription factor activity"/>
    <property type="evidence" value="ECO:0007669"/>
    <property type="project" value="InterPro"/>
</dbReference>
<keyword evidence="2" id="KW-0805">Transcription regulation</keyword>
<sequence>MELRQLRYFLQIAESASLSRAARVLRVAQPSLSQHLRLLEDELGVELLTRHARGVAPTPAGRILADHARAILRDVDRSREAMTEALASPRGRVVIGIPSAVCRGLAAPLILTARRRFPDIALHLVEGMTGPLDEWVQSGRLDIALLYDRRGPGGIRTMDLLREDLHLILPVGHPLAGEGAVGFRRLRGLPLVLPARPHVIREVAEAFAARADTELSVALDCDSLPAMLALIGEGYGSLYPAFGIGPAILRGDVAAVAIRDPTPDWRLSLVLSHKAANMRAVAAIAHLVDEVVQTLVQSGHWKADLRRTGATPA</sequence>
<dbReference type="PANTHER" id="PTHR30346:SF9">
    <property type="entry name" value="LYSR FAMILY TRANSCRIPTIONAL REGULATOR"/>
    <property type="match status" value="1"/>
</dbReference>
<dbReference type="AlphaFoldDB" id="A0A0P0Z1N0"/>
<dbReference type="InterPro" id="IPR036390">
    <property type="entry name" value="WH_DNA-bd_sf"/>
</dbReference>
<protein>
    <submittedName>
        <fullName evidence="6">Putative transcriptional regulator, LysR family</fullName>
    </submittedName>
</protein>
<dbReference type="Gene3D" id="1.10.10.10">
    <property type="entry name" value="Winged helix-like DNA-binding domain superfamily/Winged helix DNA-binding domain"/>
    <property type="match status" value="1"/>
</dbReference>
<dbReference type="PANTHER" id="PTHR30346">
    <property type="entry name" value="TRANSCRIPTIONAL DUAL REGULATOR HCAR-RELATED"/>
    <property type="match status" value="1"/>
</dbReference>
<keyword evidence="3" id="KW-0238">DNA-binding</keyword>
<dbReference type="InterPro" id="IPR000847">
    <property type="entry name" value="LysR_HTH_N"/>
</dbReference>
<keyword evidence="4" id="KW-0804">Transcription</keyword>
<comment type="similarity">
    <text evidence="1">Belongs to the LysR transcriptional regulatory family.</text>
</comment>
<dbReference type="PRINTS" id="PR00039">
    <property type="entry name" value="HTHLYSR"/>
</dbReference>
<evidence type="ECO:0000313" key="6">
    <source>
        <dbReference type="EMBL" id="BAT27895.1"/>
    </source>
</evidence>
<feature type="domain" description="HTH lysR-type" evidence="5">
    <location>
        <begin position="1"/>
        <end position="58"/>
    </location>
</feature>
<evidence type="ECO:0000256" key="3">
    <source>
        <dbReference type="ARBA" id="ARBA00023125"/>
    </source>
</evidence>
<evidence type="ECO:0000259" key="5">
    <source>
        <dbReference type="PROSITE" id="PS50931"/>
    </source>
</evidence>
<dbReference type="FunFam" id="1.10.10.10:FF:000001">
    <property type="entry name" value="LysR family transcriptional regulator"/>
    <property type="match status" value="1"/>
</dbReference>
<reference evidence="6" key="1">
    <citation type="journal article" date="2015" name="Proc. Natl. Acad. Sci. U.S.A.">
        <title>Bacterial clade with the ribosomal RNA operon on a small plasmid rather than the chromosome.</title>
        <authorList>
            <person name="Anda M."/>
            <person name="Ohtsubo Y."/>
            <person name="Okubo T."/>
            <person name="Sugawara M."/>
            <person name="Nagata Y."/>
            <person name="Tsuda M."/>
            <person name="Minamisawa K."/>
            <person name="Mitsui H."/>
        </authorList>
    </citation>
    <scope>NUCLEOTIDE SEQUENCE</scope>
    <source>
        <strain evidence="6">JCM 14755</strain>
    </source>
</reference>
<evidence type="ECO:0000256" key="2">
    <source>
        <dbReference type="ARBA" id="ARBA00023015"/>
    </source>
</evidence>
<dbReference type="GO" id="GO:0032993">
    <property type="term" value="C:protein-DNA complex"/>
    <property type="evidence" value="ECO:0007669"/>
    <property type="project" value="TreeGrafter"/>
</dbReference>
<dbReference type="Gene3D" id="3.40.190.290">
    <property type="match status" value="1"/>
</dbReference>
<dbReference type="InterPro" id="IPR036388">
    <property type="entry name" value="WH-like_DNA-bd_sf"/>
</dbReference>
<evidence type="ECO:0000256" key="1">
    <source>
        <dbReference type="ARBA" id="ARBA00009437"/>
    </source>
</evidence>
<dbReference type="RefSeq" id="WP_062227919.1">
    <property type="nucleotide sequence ID" value="NZ_BBWR01000010.1"/>
</dbReference>